<organism evidence="2 3">
    <name type="scientific">Cetraspora pellucida</name>
    <dbReference type="NCBI Taxonomy" id="1433469"/>
    <lineage>
        <taxon>Eukaryota</taxon>
        <taxon>Fungi</taxon>
        <taxon>Fungi incertae sedis</taxon>
        <taxon>Mucoromycota</taxon>
        <taxon>Glomeromycotina</taxon>
        <taxon>Glomeromycetes</taxon>
        <taxon>Diversisporales</taxon>
        <taxon>Gigasporaceae</taxon>
        <taxon>Cetraspora</taxon>
    </lineage>
</organism>
<comment type="caution">
    <text evidence="2">The sequence shown here is derived from an EMBL/GenBank/DDBJ whole genome shotgun (WGS) entry which is preliminary data.</text>
</comment>
<dbReference type="Proteomes" id="UP000789759">
    <property type="component" value="Unassembled WGS sequence"/>
</dbReference>
<proteinExistence type="predicted"/>
<feature type="compositionally biased region" description="Low complexity" evidence="1">
    <location>
        <begin position="43"/>
        <end position="53"/>
    </location>
</feature>
<sequence>MDNANENKDVVNLTQDNNNNDDSGLDKSDKIRSEYNDKDRNNDNGNENNNKDYNSLKMNKDEDSLNK</sequence>
<evidence type="ECO:0000313" key="2">
    <source>
        <dbReference type="EMBL" id="CAG8704665.1"/>
    </source>
</evidence>
<protein>
    <submittedName>
        <fullName evidence="2">23347_t:CDS:1</fullName>
    </submittedName>
</protein>
<keyword evidence="3" id="KW-1185">Reference proteome</keyword>
<gene>
    <name evidence="2" type="ORF">CPELLU_LOCUS12004</name>
</gene>
<feature type="region of interest" description="Disordered" evidence="1">
    <location>
        <begin position="1"/>
        <end position="67"/>
    </location>
</feature>
<evidence type="ECO:0000313" key="3">
    <source>
        <dbReference type="Proteomes" id="UP000789759"/>
    </source>
</evidence>
<dbReference type="AlphaFoldDB" id="A0A9N9N6D7"/>
<name>A0A9N9N6D7_9GLOM</name>
<feature type="compositionally biased region" description="Basic and acidic residues" evidence="1">
    <location>
        <begin position="24"/>
        <end position="42"/>
    </location>
</feature>
<dbReference type="EMBL" id="CAJVQA010011174">
    <property type="protein sequence ID" value="CAG8704665.1"/>
    <property type="molecule type" value="Genomic_DNA"/>
</dbReference>
<feature type="compositionally biased region" description="Basic and acidic residues" evidence="1">
    <location>
        <begin position="58"/>
        <end position="67"/>
    </location>
</feature>
<evidence type="ECO:0000256" key="1">
    <source>
        <dbReference type="SAM" id="MobiDB-lite"/>
    </source>
</evidence>
<feature type="non-terminal residue" evidence="2">
    <location>
        <position position="67"/>
    </location>
</feature>
<feature type="compositionally biased region" description="Polar residues" evidence="1">
    <location>
        <begin position="12"/>
        <end position="22"/>
    </location>
</feature>
<reference evidence="2" key="1">
    <citation type="submission" date="2021-06" db="EMBL/GenBank/DDBJ databases">
        <authorList>
            <person name="Kallberg Y."/>
            <person name="Tangrot J."/>
            <person name="Rosling A."/>
        </authorList>
    </citation>
    <scope>NUCLEOTIDE SEQUENCE</scope>
    <source>
        <strain evidence="2">FL966</strain>
    </source>
</reference>
<accession>A0A9N9N6D7</accession>